<dbReference type="RefSeq" id="WP_380137405.1">
    <property type="nucleotide sequence ID" value="NZ_JBHLUI010000008.1"/>
</dbReference>
<dbReference type="Proteomes" id="UP001589748">
    <property type="component" value="Unassembled WGS sequence"/>
</dbReference>
<evidence type="ECO:0000313" key="4">
    <source>
        <dbReference type="Proteomes" id="UP001589748"/>
    </source>
</evidence>
<dbReference type="InterPro" id="IPR042070">
    <property type="entry name" value="PucR_C-HTH_sf"/>
</dbReference>
<feature type="domain" description="Purine catabolism PurC-like" evidence="1">
    <location>
        <begin position="7"/>
        <end position="120"/>
    </location>
</feature>
<dbReference type="EMBL" id="JBHMDM010000007">
    <property type="protein sequence ID" value="MFB9378108.1"/>
    <property type="molecule type" value="Genomic_DNA"/>
</dbReference>
<name>A0ABV5LVJ0_9ACTN</name>
<dbReference type="Pfam" id="PF07905">
    <property type="entry name" value="PucR"/>
    <property type="match status" value="1"/>
</dbReference>
<reference evidence="3 4" key="1">
    <citation type="submission" date="2024-09" db="EMBL/GenBank/DDBJ databases">
        <authorList>
            <person name="Sun Q."/>
            <person name="Mori K."/>
        </authorList>
    </citation>
    <scope>NUCLEOTIDE SEQUENCE [LARGE SCALE GENOMIC DNA]</scope>
    <source>
        <strain evidence="3 4">TISTR 1856</strain>
    </source>
</reference>
<accession>A0ABV5LVJ0</accession>
<dbReference type="InterPro" id="IPR025736">
    <property type="entry name" value="PucR_C-HTH_dom"/>
</dbReference>
<evidence type="ECO:0000259" key="1">
    <source>
        <dbReference type="Pfam" id="PF07905"/>
    </source>
</evidence>
<dbReference type="Pfam" id="PF13556">
    <property type="entry name" value="HTH_30"/>
    <property type="match status" value="1"/>
</dbReference>
<organism evidence="3 4">
    <name type="scientific">Kineococcus gynurae</name>
    <dbReference type="NCBI Taxonomy" id="452979"/>
    <lineage>
        <taxon>Bacteria</taxon>
        <taxon>Bacillati</taxon>
        <taxon>Actinomycetota</taxon>
        <taxon>Actinomycetes</taxon>
        <taxon>Kineosporiales</taxon>
        <taxon>Kineosporiaceae</taxon>
        <taxon>Kineococcus</taxon>
    </lineage>
</organism>
<evidence type="ECO:0000259" key="2">
    <source>
        <dbReference type="Pfam" id="PF13556"/>
    </source>
</evidence>
<dbReference type="Gene3D" id="1.10.10.2840">
    <property type="entry name" value="PucR C-terminal helix-turn-helix domain"/>
    <property type="match status" value="1"/>
</dbReference>
<comment type="caution">
    <text evidence="3">The sequence shown here is derived from an EMBL/GenBank/DDBJ whole genome shotgun (WGS) entry which is preliminary data.</text>
</comment>
<gene>
    <name evidence="3" type="ORF">ACFFVI_14140</name>
</gene>
<dbReference type="PANTHER" id="PTHR33744:SF1">
    <property type="entry name" value="DNA-BINDING TRANSCRIPTIONAL ACTIVATOR ADER"/>
    <property type="match status" value="1"/>
</dbReference>
<dbReference type="InterPro" id="IPR051448">
    <property type="entry name" value="CdaR-like_regulators"/>
</dbReference>
<dbReference type="InterPro" id="IPR012914">
    <property type="entry name" value="PucR_dom"/>
</dbReference>
<feature type="domain" description="PucR C-terminal helix-turn-helix" evidence="2">
    <location>
        <begin position="407"/>
        <end position="464"/>
    </location>
</feature>
<proteinExistence type="predicted"/>
<evidence type="ECO:0000313" key="3">
    <source>
        <dbReference type="EMBL" id="MFB9378108.1"/>
    </source>
</evidence>
<protein>
    <submittedName>
        <fullName evidence="3">Helix-turn-helix domain-containing protein</fullName>
    </submittedName>
</protein>
<keyword evidence="4" id="KW-1185">Reference proteome</keyword>
<dbReference type="PANTHER" id="PTHR33744">
    <property type="entry name" value="CARBOHYDRATE DIACID REGULATOR"/>
    <property type="match status" value="1"/>
</dbReference>
<sequence>MIAVADLLSTRSLALTLLTGDPATPLSWVATSELEDPSPFLEGGELLLTTGLRTPAEAGWRTWVEHLVGARVSAVGFGVGLSHERVPPALVAAAAGSGLVVLEVPTPTSFIAVSRRVAELLRRQENDADLEAARTQRALADDAAHADGQARVLHRVARSLDGAAWLLGARGGVLAASTDEAPPAETADALDRVRARGARAAFTDVDPTRTLLLRAVGDDPPTWLLVRAAPDQPRAAQAVVGTAAALLNVLGRRGDAVGRREDRVLACVLDLVLAPSGEHLDLGRRMLAALGLKLPDPLVVVRVEGGRAPGPLSDGHRAVLSPPVTLTDLDPGSRVGISRVVPAGAAADALASAEAALARTDAERPVVDGADLRGAGLAGLLGIAGAREHARTLLAPLAAAGREEATLRETLRVFLARHGQIQATADELGVHRNTVRARLARVEALLGTSLDSPDDRAELWMALRS</sequence>